<proteinExistence type="predicted"/>
<dbReference type="STRING" id="765440.A0A0C3FK66"/>
<dbReference type="Pfam" id="PF22893">
    <property type="entry name" value="ULD_2"/>
    <property type="match status" value="1"/>
</dbReference>
<dbReference type="EMBL" id="KN833004">
    <property type="protein sequence ID" value="KIM80309.1"/>
    <property type="molecule type" value="Genomic_DNA"/>
</dbReference>
<dbReference type="AlphaFoldDB" id="A0A0C3FK66"/>
<evidence type="ECO:0000313" key="3">
    <source>
        <dbReference type="Proteomes" id="UP000054166"/>
    </source>
</evidence>
<sequence>MELEDEFHAGYVSLKRFHDLFSQRLPFLGHIKLNAVYVLSHLGDIIPVPIVFCYTWKDFHYIIRGHCKDQYGERFIERGDYKIIRFEDSQIMAPSELAGTIGSGEILEMTIVLRGKTVYQRKCPRCGHKNLNATTSGWIECRNCLGQFQVTTTDNMKEDIDAASIWTPARTRRSNMGLATNNDEPLQYNDDDGIQYFRRILLICPPVVVRSTSDLAAYHSIPTCLPITTQRTAFSQHSSEPELVGLRSNYVVATATRRWASPAMYGDVHRRIWATFGSCQSLLVTLTDFALYFLCVVLSSQFRIQ</sequence>
<gene>
    <name evidence="2" type="ORF">PILCRDRAFT_529712</name>
</gene>
<dbReference type="InterPro" id="IPR054464">
    <property type="entry name" value="ULD_fung"/>
</dbReference>
<protein>
    <recommendedName>
        <fullName evidence="1">Ubiquitin-like domain-containing protein</fullName>
    </recommendedName>
</protein>
<evidence type="ECO:0000313" key="2">
    <source>
        <dbReference type="EMBL" id="KIM80309.1"/>
    </source>
</evidence>
<name>A0A0C3FK66_PILCF</name>
<reference evidence="2 3" key="1">
    <citation type="submission" date="2014-04" db="EMBL/GenBank/DDBJ databases">
        <authorList>
            <consortium name="DOE Joint Genome Institute"/>
            <person name="Kuo A."/>
            <person name="Tarkka M."/>
            <person name="Buscot F."/>
            <person name="Kohler A."/>
            <person name="Nagy L.G."/>
            <person name="Floudas D."/>
            <person name="Copeland A."/>
            <person name="Barry K.W."/>
            <person name="Cichocki N."/>
            <person name="Veneault-Fourrey C."/>
            <person name="LaButti K."/>
            <person name="Lindquist E.A."/>
            <person name="Lipzen A."/>
            <person name="Lundell T."/>
            <person name="Morin E."/>
            <person name="Murat C."/>
            <person name="Sun H."/>
            <person name="Tunlid A."/>
            <person name="Henrissat B."/>
            <person name="Grigoriev I.V."/>
            <person name="Hibbett D.S."/>
            <person name="Martin F."/>
            <person name="Nordberg H.P."/>
            <person name="Cantor M.N."/>
            <person name="Hua S.X."/>
        </authorList>
    </citation>
    <scope>NUCLEOTIDE SEQUENCE [LARGE SCALE GENOMIC DNA]</scope>
    <source>
        <strain evidence="2 3">F 1598</strain>
    </source>
</reference>
<dbReference type="Proteomes" id="UP000054166">
    <property type="component" value="Unassembled WGS sequence"/>
</dbReference>
<feature type="domain" description="Ubiquitin-like" evidence="1">
    <location>
        <begin position="33"/>
        <end position="114"/>
    </location>
</feature>
<dbReference type="OrthoDB" id="3271094at2759"/>
<reference evidence="3" key="2">
    <citation type="submission" date="2015-01" db="EMBL/GenBank/DDBJ databases">
        <title>Evolutionary Origins and Diversification of the Mycorrhizal Mutualists.</title>
        <authorList>
            <consortium name="DOE Joint Genome Institute"/>
            <consortium name="Mycorrhizal Genomics Consortium"/>
            <person name="Kohler A."/>
            <person name="Kuo A."/>
            <person name="Nagy L.G."/>
            <person name="Floudas D."/>
            <person name="Copeland A."/>
            <person name="Barry K.W."/>
            <person name="Cichocki N."/>
            <person name="Veneault-Fourrey C."/>
            <person name="LaButti K."/>
            <person name="Lindquist E.A."/>
            <person name="Lipzen A."/>
            <person name="Lundell T."/>
            <person name="Morin E."/>
            <person name="Murat C."/>
            <person name="Riley R."/>
            <person name="Ohm R."/>
            <person name="Sun H."/>
            <person name="Tunlid A."/>
            <person name="Henrissat B."/>
            <person name="Grigoriev I.V."/>
            <person name="Hibbett D.S."/>
            <person name="Martin F."/>
        </authorList>
    </citation>
    <scope>NUCLEOTIDE SEQUENCE [LARGE SCALE GENOMIC DNA]</scope>
    <source>
        <strain evidence="3">F 1598</strain>
    </source>
</reference>
<accession>A0A0C3FK66</accession>
<organism evidence="2 3">
    <name type="scientific">Piloderma croceum (strain F 1598)</name>
    <dbReference type="NCBI Taxonomy" id="765440"/>
    <lineage>
        <taxon>Eukaryota</taxon>
        <taxon>Fungi</taxon>
        <taxon>Dikarya</taxon>
        <taxon>Basidiomycota</taxon>
        <taxon>Agaricomycotina</taxon>
        <taxon>Agaricomycetes</taxon>
        <taxon>Agaricomycetidae</taxon>
        <taxon>Atheliales</taxon>
        <taxon>Atheliaceae</taxon>
        <taxon>Piloderma</taxon>
    </lineage>
</organism>
<keyword evidence="3" id="KW-1185">Reference proteome</keyword>
<dbReference type="InParanoid" id="A0A0C3FK66"/>
<dbReference type="HOGENOM" id="CLU_912501_0_0_1"/>
<evidence type="ECO:0000259" key="1">
    <source>
        <dbReference type="Pfam" id="PF22893"/>
    </source>
</evidence>